<evidence type="ECO:0000259" key="1">
    <source>
        <dbReference type="Pfam" id="PF01370"/>
    </source>
</evidence>
<evidence type="ECO:0000313" key="2">
    <source>
        <dbReference type="EMBL" id="GHD26538.1"/>
    </source>
</evidence>
<dbReference type="EMBL" id="BMYM01000001">
    <property type="protein sequence ID" value="GHD26538.1"/>
    <property type="molecule type" value="Genomic_DNA"/>
</dbReference>
<dbReference type="SUPFAM" id="SSF51735">
    <property type="entry name" value="NAD(P)-binding Rossmann-fold domains"/>
    <property type="match status" value="1"/>
</dbReference>
<dbReference type="Proteomes" id="UP000644693">
    <property type="component" value="Unassembled WGS sequence"/>
</dbReference>
<dbReference type="Pfam" id="PF01370">
    <property type="entry name" value="Epimerase"/>
    <property type="match status" value="1"/>
</dbReference>
<dbReference type="GO" id="GO:0005737">
    <property type="term" value="C:cytoplasm"/>
    <property type="evidence" value="ECO:0007669"/>
    <property type="project" value="TreeGrafter"/>
</dbReference>
<accession>A0A919CHM8</accession>
<comment type="caution">
    <text evidence="2">The sequence shown here is derived from an EMBL/GenBank/DDBJ whole genome shotgun (WGS) entry which is preliminary data.</text>
</comment>
<reference evidence="2" key="2">
    <citation type="submission" date="2020-09" db="EMBL/GenBank/DDBJ databases">
        <authorList>
            <person name="Sun Q."/>
            <person name="Kim S."/>
        </authorList>
    </citation>
    <scope>NUCLEOTIDE SEQUENCE</scope>
    <source>
        <strain evidence="2">KCTC 23430</strain>
    </source>
</reference>
<reference evidence="2" key="1">
    <citation type="journal article" date="2014" name="Int. J. Syst. Evol. Microbiol.">
        <title>Complete genome sequence of Corynebacterium casei LMG S-19264T (=DSM 44701T), isolated from a smear-ripened cheese.</title>
        <authorList>
            <consortium name="US DOE Joint Genome Institute (JGI-PGF)"/>
            <person name="Walter F."/>
            <person name="Albersmeier A."/>
            <person name="Kalinowski J."/>
            <person name="Ruckert C."/>
        </authorList>
    </citation>
    <scope>NUCLEOTIDE SEQUENCE</scope>
    <source>
        <strain evidence="2">KCTC 23430</strain>
    </source>
</reference>
<dbReference type="PANTHER" id="PTHR48079">
    <property type="entry name" value="PROTEIN YEEZ"/>
    <property type="match status" value="1"/>
</dbReference>
<dbReference type="GO" id="GO:0004029">
    <property type="term" value="F:aldehyde dehydrogenase (NAD+) activity"/>
    <property type="evidence" value="ECO:0007669"/>
    <property type="project" value="TreeGrafter"/>
</dbReference>
<name>A0A919CHM8_9GAMM</name>
<keyword evidence="3" id="KW-1185">Reference proteome</keyword>
<gene>
    <name evidence="2" type="ORF">GCM10007053_03570</name>
</gene>
<sequence>MTHRVTALLTGATGFIGTELAEHIVAAGIPLRATSATGGSVASTVAVKPIAMSDSDAFAALCEGVDTVFHLAGIAHQRAAEQDYRLINTDAAVALMKAAIDAGVSTFVFLSSSRADQPLPGVDPYALSKREAEQRLTALAEASSIRLIILRPALVYGPGVKGNLALLARAIQRGCPLPPEQGARSMIDRSELCRCLLALAMSEAGGKVQVLTLADSQTYSTRRIMQALRKAAGKGSGVTLPLWCWRLGARALDLLTGASSGSSEFRLFGNDTVTCSSLAFANIPMPSTQFEDAAGDILTASGPSSA</sequence>
<dbReference type="Gene3D" id="3.40.50.720">
    <property type="entry name" value="NAD(P)-binding Rossmann-like Domain"/>
    <property type="match status" value="1"/>
</dbReference>
<proteinExistence type="predicted"/>
<dbReference type="InterPro" id="IPR051783">
    <property type="entry name" value="NAD(P)-dependent_oxidoreduct"/>
</dbReference>
<dbReference type="InterPro" id="IPR001509">
    <property type="entry name" value="Epimerase_deHydtase"/>
</dbReference>
<organism evidence="2 3">
    <name type="scientific">Parahalioglobus pacificus</name>
    <dbReference type="NCBI Taxonomy" id="930806"/>
    <lineage>
        <taxon>Bacteria</taxon>
        <taxon>Pseudomonadati</taxon>
        <taxon>Pseudomonadota</taxon>
        <taxon>Gammaproteobacteria</taxon>
        <taxon>Cellvibrionales</taxon>
        <taxon>Halieaceae</taxon>
        <taxon>Parahalioglobus</taxon>
    </lineage>
</organism>
<dbReference type="AlphaFoldDB" id="A0A919CHM8"/>
<evidence type="ECO:0000313" key="3">
    <source>
        <dbReference type="Proteomes" id="UP000644693"/>
    </source>
</evidence>
<protein>
    <recommendedName>
        <fullName evidence="1">NAD-dependent epimerase/dehydratase domain-containing protein</fullName>
    </recommendedName>
</protein>
<dbReference type="PANTHER" id="PTHR48079:SF6">
    <property type="entry name" value="NAD(P)-BINDING DOMAIN-CONTAINING PROTEIN-RELATED"/>
    <property type="match status" value="1"/>
</dbReference>
<dbReference type="InterPro" id="IPR036291">
    <property type="entry name" value="NAD(P)-bd_dom_sf"/>
</dbReference>
<feature type="domain" description="NAD-dependent epimerase/dehydratase" evidence="1">
    <location>
        <begin position="7"/>
        <end position="175"/>
    </location>
</feature>